<evidence type="ECO:0000256" key="5">
    <source>
        <dbReference type="ARBA" id="ARBA00023242"/>
    </source>
</evidence>
<dbReference type="InterPro" id="IPR003107">
    <property type="entry name" value="HAT"/>
</dbReference>
<dbReference type="GO" id="GO:0032040">
    <property type="term" value="C:small-subunit processome"/>
    <property type="evidence" value="ECO:0007669"/>
    <property type="project" value="TreeGrafter"/>
</dbReference>
<dbReference type="InterPro" id="IPR056907">
    <property type="entry name" value="UTP6_C"/>
</dbReference>
<accession>M2XLL3</accession>
<evidence type="ECO:0000256" key="4">
    <source>
        <dbReference type="ARBA" id="ARBA00022737"/>
    </source>
</evidence>
<evidence type="ECO:0000313" key="9">
    <source>
        <dbReference type="Proteomes" id="UP000030680"/>
    </source>
</evidence>
<dbReference type="Gramene" id="EME31077">
    <property type="protein sequence ID" value="EME31077"/>
    <property type="gene ID" value="Gasu_15810"/>
</dbReference>
<dbReference type="STRING" id="130081.M2XLL3"/>
<evidence type="ECO:0000259" key="7">
    <source>
        <dbReference type="Pfam" id="PF24892"/>
    </source>
</evidence>
<dbReference type="GO" id="GO:0030515">
    <property type="term" value="F:snoRNA binding"/>
    <property type="evidence" value="ECO:0007669"/>
    <property type="project" value="InterPro"/>
</dbReference>
<evidence type="ECO:0000259" key="6">
    <source>
        <dbReference type="Pfam" id="PF08640"/>
    </source>
</evidence>
<comment type="subcellular location">
    <subcellularLocation>
        <location evidence="1">Nucleus</location>
        <location evidence="1">Nucleolus</location>
    </subcellularLocation>
</comment>
<dbReference type="eggNOG" id="KOG2396">
    <property type="taxonomic scope" value="Eukaryota"/>
</dbReference>
<dbReference type="PANTHER" id="PTHR23271">
    <property type="entry name" value="HEPATOCELLULAR CARCINOMA-ASSOCIATED ANTIGEN 66"/>
    <property type="match status" value="1"/>
</dbReference>
<dbReference type="Proteomes" id="UP000030680">
    <property type="component" value="Unassembled WGS sequence"/>
</dbReference>
<gene>
    <name evidence="8" type="ORF">Gasu_15810</name>
</gene>
<feature type="domain" description="U3 small nucleolar RNA-associated protein 6 N-terminal" evidence="6">
    <location>
        <begin position="9"/>
        <end position="82"/>
    </location>
</feature>
<reference evidence="9" key="1">
    <citation type="journal article" date="2013" name="Science">
        <title>Gene transfer from bacteria and archaea facilitated evolution of an extremophilic eukaryote.</title>
        <authorList>
            <person name="Schonknecht G."/>
            <person name="Chen W.H."/>
            <person name="Ternes C.M."/>
            <person name="Barbier G.G."/>
            <person name="Shrestha R.P."/>
            <person name="Stanke M."/>
            <person name="Brautigam A."/>
            <person name="Baker B.J."/>
            <person name="Banfield J.F."/>
            <person name="Garavito R.M."/>
            <person name="Carr K."/>
            <person name="Wilkerson C."/>
            <person name="Rensing S.A."/>
            <person name="Gagneul D."/>
            <person name="Dickenson N.E."/>
            <person name="Oesterhelt C."/>
            <person name="Lercher M.J."/>
            <person name="Weber A.P."/>
        </authorList>
    </citation>
    <scope>NUCLEOTIDE SEQUENCE [LARGE SCALE GENOMIC DNA]</scope>
    <source>
        <strain evidence="9">074W</strain>
    </source>
</reference>
<comment type="similarity">
    <text evidence="2">Belongs to the UTP6 family.</text>
</comment>
<protein>
    <submittedName>
        <fullName evidence="8">U3 snoRNP component Utp6p-like protein</fullName>
    </submittedName>
</protein>
<dbReference type="InterPro" id="IPR055347">
    <property type="entry name" value="UTP6_N"/>
</dbReference>
<feature type="domain" description="U3 small nucleolar RNA-associated protein 6 homolog C-terminal" evidence="7">
    <location>
        <begin position="435"/>
        <end position="598"/>
    </location>
</feature>
<keyword evidence="3" id="KW-0698">rRNA processing</keyword>
<evidence type="ECO:0000256" key="2">
    <source>
        <dbReference type="ARBA" id="ARBA00010734"/>
    </source>
</evidence>
<dbReference type="Pfam" id="PF24892">
    <property type="entry name" value="UTP6_C"/>
    <property type="match status" value="1"/>
</dbReference>
<keyword evidence="5" id="KW-0539">Nucleus</keyword>
<evidence type="ECO:0000256" key="3">
    <source>
        <dbReference type="ARBA" id="ARBA00022552"/>
    </source>
</evidence>
<dbReference type="InterPro" id="IPR011990">
    <property type="entry name" value="TPR-like_helical_dom_sf"/>
</dbReference>
<dbReference type="GeneID" id="17089758"/>
<dbReference type="AlphaFoldDB" id="M2XLL3"/>
<keyword evidence="4" id="KW-0677">Repeat</keyword>
<dbReference type="EMBL" id="KB454494">
    <property type="protein sequence ID" value="EME31077.1"/>
    <property type="molecule type" value="Genomic_DNA"/>
</dbReference>
<dbReference type="GO" id="GO:0034388">
    <property type="term" value="C:Pwp2p-containing subcomplex of 90S preribosome"/>
    <property type="evidence" value="ECO:0007669"/>
    <property type="project" value="TreeGrafter"/>
</dbReference>
<dbReference type="GO" id="GO:0000462">
    <property type="term" value="P:maturation of SSU-rRNA from tricistronic rRNA transcript (SSU-rRNA, 5.8S rRNA, LSU-rRNA)"/>
    <property type="evidence" value="ECO:0007669"/>
    <property type="project" value="InterPro"/>
</dbReference>
<name>M2XLL3_GALSU</name>
<dbReference type="OrthoDB" id="28112at2759"/>
<dbReference type="Pfam" id="PF08640">
    <property type="entry name" value="U3_assoc_6"/>
    <property type="match status" value="1"/>
</dbReference>
<dbReference type="SMART" id="SM00386">
    <property type="entry name" value="HAT"/>
    <property type="match status" value="6"/>
</dbReference>
<dbReference type="PANTHER" id="PTHR23271:SF1">
    <property type="entry name" value="U3 SMALL NUCLEOLAR RNA-ASSOCIATED PROTEIN 6 HOMOLOG"/>
    <property type="match status" value="1"/>
</dbReference>
<sequence>MAQVVERLLETTVEQLRIFQKLKVITEHEAKQISRKRRSLERNLLQRETTPKHYFRYLQYEHNVQLLLKRRVKKLDRKDVTSIDKTRLRRALFQQDSRVMFLFNRASRKFPMDWTVWKNYLKYCLQTNSSRLASRVLGRALARLPNLEELWLIAISFEFDHRKNMRAARVIAQRALRQLENSQLLWKEYFRIELYYLCRQLFQRQYLGLPIPEREKVENSQSFTELNHRDTVCSQEVSDDHIPLQDSDMEEDNEDNQLLLDEELDLVYRDISQHSSISHDSTKGSDQNQTISISVSFWEGCTVLLILKHILQKWETDDHFLASLVQLVMETPFSPQVLKNEIRSLIFSKLRTYENCRLALVKGWFQSDSNSLSSFQCNELLDQLKEIVRDIPTRDVLNRCCEVMDSLSMKEELKQSFLNWVSKLDRSLIEDSHTLIKTIQSESLDSLITTWQHIKDEKERKNMECFIIDRLEQEVFDSKDANVDNKKALLSIQFLNGEMGTLASLNNLECLERIRKLYDRILHLCPMNVSVIRIAIHVEERQNHDKQSIHRLRKLFDAWCEVEGSVCIDCWLQYITFERKCSGPHRVTQLYWKAMKMLQNKAEFMERFSLLQHQLQG</sequence>
<evidence type="ECO:0000256" key="1">
    <source>
        <dbReference type="ARBA" id="ARBA00004604"/>
    </source>
</evidence>
<keyword evidence="9" id="KW-1185">Reference proteome</keyword>
<dbReference type="KEGG" id="gsl:Gasu_15810"/>
<organism evidence="8 9">
    <name type="scientific">Galdieria sulphuraria</name>
    <name type="common">Red alga</name>
    <dbReference type="NCBI Taxonomy" id="130081"/>
    <lineage>
        <taxon>Eukaryota</taxon>
        <taxon>Rhodophyta</taxon>
        <taxon>Bangiophyceae</taxon>
        <taxon>Galdieriales</taxon>
        <taxon>Galdieriaceae</taxon>
        <taxon>Galdieria</taxon>
    </lineage>
</organism>
<proteinExistence type="inferred from homology"/>
<dbReference type="SUPFAM" id="SSF48452">
    <property type="entry name" value="TPR-like"/>
    <property type="match status" value="2"/>
</dbReference>
<dbReference type="RefSeq" id="XP_005707597.1">
    <property type="nucleotide sequence ID" value="XM_005707540.1"/>
</dbReference>
<evidence type="ECO:0000313" key="8">
    <source>
        <dbReference type="EMBL" id="EME31077.1"/>
    </source>
</evidence>
<dbReference type="InterPro" id="IPR013949">
    <property type="entry name" value="Utp6"/>
</dbReference>
<dbReference type="Gene3D" id="1.25.40.10">
    <property type="entry name" value="Tetratricopeptide repeat domain"/>
    <property type="match status" value="2"/>
</dbReference>